<protein>
    <submittedName>
        <fullName evidence="1">1447_t:CDS:1</fullName>
    </submittedName>
</protein>
<evidence type="ECO:0000313" key="1">
    <source>
        <dbReference type="EMBL" id="CAG8666111.1"/>
    </source>
</evidence>
<accession>A0ACA9NT60</accession>
<reference evidence="1" key="1">
    <citation type="submission" date="2021-06" db="EMBL/GenBank/DDBJ databases">
        <authorList>
            <person name="Kallberg Y."/>
            <person name="Tangrot J."/>
            <person name="Rosling A."/>
        </authorList>
    </citation>
    <scope>NUCLEOTIDE SEQUENCE</scope>
    <source>
        <strain evidence="1">AU212A</strain>
    </source>
</reference>
<gene>
    <name evidence="1" type="ORF">SCALOS_LOCUS9205</name>
</gene>
<feature type="non-terminal residue" evidence="1">
    <location>
        <position position="1"/>
    </location>
</feature>
<dbReference type="EMBL" id="CAJVPM010027434">
    <property type="protein sequence ID" value="CAG8666111.1"/>
    <property type="molecule type" value="Genomic_DNA"/>
</dbReference>
<organism evidence="1 2">
    <name type="scientific">Scutellospora calospora</name>
    <dbReference type="NCBI Taxonomy" id="85575"/>
    <lineage>
        <taxon>Eukaryota</taxon>
        <taxon>Fungi</taxon>
        <taxon>Fungi incertae sedis</taxon>
        <taxon>Mucoromycota</taxon>
        <taxon>Glomeromycotina</taxon>
        <taxon>Glomeromycetes</taxon>
        <taxon>Diversisporales</taxon>
        <taxon>Gigasporaceae</taxon>
        <taxon>Scutellospora</taxon>
    </lineage>
</organism>
<evidence type="ECO:0000313" key="2">
    <source>
        <dbReference type="Proteomes" id="UP000789860"/>
    </source>
</evidence>
<keyword evidence="2" id="KW-1185">Reference proteome</keyword>
<feature type="non-terminal residue" evidence="1">
    <location>
        <position position="95"/>
    </location>
</feature>
<sequence length="95" mass="10594">LFACSQAFTQVHVSLKKIKGEVTFEQISGDEYEIFGEFDKGFDSTNSSLYSIVIGNTYISFKEWEIEIEKPKAGPFKTAYNGTAESLVGLSFSVF</sequence>
<name>A0ACA9NT60_9GLOM</name>
<proteinExistence type="predicted"/>
<dbReference type="Proteomes" id="UP000789860">
    <property type="component" value="Unassembled WGS sequence"/>
</dbReference>
<comment type="caution">
    <text evidence="1">The sequence shown here is derived from an EMBL/GenBank/DDBJ whole genome shotgun (WGS) entry which is preliminary data.</text>
</comment>